<dbReference type="SMART" id="SM00220">
    <property type="entry name" value="S_TKc"/>
    <property type="match status" value="1"/>
</dbReference>
<dbReference type="GO" id="GO:0008333">
    <property type="term" value="P:endosome to lysosome transport"/>
    <property type="evidence" value="ECO:0007669"/>
    <property type="project" value="TreeGrafter"/>
</dbReference>
<feature type="region of interest" description="Disordered" evidence="3">
    <location>
        <begin position="536"/>
        <end position="592"/>
    </location>
</feature>
<feature type="region of interest" description="Disordered" evidence="3">
    <location>
        <begin position="1"/>
        <end position="25"/>
    </location>
</feature>
<protein>
    <submittedName>
        <fullName evidence="5">PX domain-containing protein kinase-like protein</fullName>
    </submittedName>
</protein>
<sequence>MAARASPPPTPGSTTGSVDGSERKNREAAADEIFQANKFDDFLPLQLTITSEVKAKRGAIYSIRVRTGPYADPAYADFTVEITSEKLQQLVLDLKTVGYSPLSQQLQIRTSHSATPSPVPSENSAAGSIESNLDVLSSSSPLTTPTWSIHRKFWQDFLQSLCTSLMASTNPSFRCLFFPNLTVTDWHRLAMQHASMVLGSEGVYELEERLPGIGWRFAKHYGIVREVDNRDSRLMMSWTFLGRKYSHCEVKERQEALKQLLRLQHPFIYPIMYETFHEAGCLIMHQICPSGSLKDRIYKAKPLKAFHRKYTRCHERRPFPLEEVRLYGRQILEALKAIHEAGLPYGSLHARNVMLENGVCRLTDIHNTVIGLPGYYRPYLIQLPKICMFPSIDVYCFGRILYEMTFGEGLDAPCIDSIPPECPVEIQPVLNLLITTNACFEKGMPTVKFLLSIPLFHGVDLGMEVPVLKLSSKVVGTSRGLAERYEKRLSDAEKAFNRSTLSDGVFFRPISPVLSRVRKSGSMQAIKGFFMPSSQRNSRLGQCFPSRKPTNGRCTDESNAEDSTSEAEESMVHNGRRSKSYDRNPTIAETPI</sequence>
<gene>
    <name evidence="5" type="ORF">BV898_13636</name>
</gene>
<feature type="compositionally biased region" description="Pro residues" evidence="3">
    <location>
        <begin position="1"/>
        <end position="11"/>
    </location>
</feature>
<keyword evidence="2" id="KW-0963">Cytoplasm</keyword>
<dbReference type="SUPFAM" id="SSF56112">
    <property type="entry name" value="Protein kinase-like (PK-like)"/>
    <property type="match status" value="1"/>
</dbReference>
<dbReference type="Proteomes" id="UP000192578">
    <property type="component" value="Unassembled WGS sequence"/>
</dbReference>
<evidence type="ECO:0000313" key="5">
    <source>
        <dbReference type="EMBL" id="OQV12077.1"/>
    </source>
</evidence>
<dbReference type="GO" id="GO:0005770">
    <property type="term" value="C:late endosome"/>
    <property type="evidence" value="ECO:0007669"/>
    <property type="project" value="TreeGrafter"/>
</dbReference>
<evidence type="ECO:0000256" key="1">
    <source>
        <dbReference type="ARBA" id="ARBA00004496"/>
    </source>
</evidence>
<keyword evidence="5" id="KW-0418">Kinase</keyword>
<name>A0A1W0WA53_HYPEX</name>
<dbReference type="EMBL" id="MTYJ01000154">
    <property type="protein sequence ID" value="OQV12077.1"/>
    <property type="molecule type" value="Genomic_DNA"/>
</dbReference>
<evidence type="ECO:0000313" key="6">
    <source>
        <dbReference type="Proteomes" id="UP000192578"/>
    </source>
</evidence>
<dbReference type="PANTHER" id="PTHR22999">
    <property type="entry name" value="PX SERINE/THREONINE KINASE PXK"/>
    <property type="match status" value="1"/>
</dbReference>
<dbReference type="GO" id="GO:0035091">
    <property type="term" value="F:phosphatidylinositol binding"/>
    <property type="evidence" value="ECO:0007669"/>
    <property type="project" value="TreeGrafter"/>
</dbReference>
<reference evidence="6" key="1">
    <citation type="submission" date="2017-01" db="EMBL/GenBank/DDBJ databases">
        <title>Comparative genomics of anhydrobiosis in the tardigrade Hypsibius dujardini.</title>
        <authorList>
            <person name="Yoshida Y."/>
            <person name="Koutsovoulos G."/>
            <person name="Laetsch D."/>
            <person name="Stevens L."/>
            <person name="Kumar S."/>
            <person name="Horikawa D."/>
            <person name="Ishino K."/>
            <person name="Komine S."/>
            <person name="Tomita M."/>
            <person name="Blaxter M."/>
            <person name="Arakawa K."/>
        </authorList>
    </citation>
    <scope>NUCLEOTIDE SEQUENCE [LARGE SCALE GENOMIC DNA]</scope>
    <source>
        <strain evidence="6">Z151</strain>
    </source>
</reference>
<dbReference type="GO" id="GO:0004672">
    <property type="term" value="F:protein kinase activity"/>
    <property type="evidence" value="ECO:0007669"/>
    <property type="project" value="InterPro"/>
</dbReference>
<dbReference type="GO" id="GO:0045022">
    <property type="term" value="P:early endosome to late endosome transport"/>
    <property type="evidence" value="ECO:0007669"/>
    <property type="project" value="TreeGrafter"/>
</dbReference>
<feature type="compositionally biased region" description="Acidic residues" evidence="3">
    <location>
        <begin position="558"/>
        <end position="569"/>
    </location>
</feature>
<comment type="caution">
    <text evidence="5">The sequence shown here is derived from an EMBL/GenBank/DDBJ whole genome shotgun (WGS) entry which is preliminary data.</text>
</comment>
<dbReference type="OrthoDB" id="41200at2759"/>
<dbReference type="PANTHER" id="PTHR22999:SF23">
    <property type="entry name" value="SORTING NEXIN-16"/>
    <property type="match status" value="1"/>
</dbReference>
<dbReference type="Pfam" id="PF00069">
    <property type="entry name" value="Pkinase"/>
    <property type="match status" value="1"/>
</dbReference>
<dbReference type="InterPro" id="IPR051837">
    <property type="entry name" value="SortingNexin/PXDomain-PKLike"/>
</dbReference>
<dbReference type="InterPro" id="IPR011009">
    <property type="entry name" value="Kinase-like_dom_sf"/>
</dbReference>
<organism evidence="5 6">
    <name type="scientific">Hypsibius exemplaris</name>
    <name type="common">Freshwater tardigrade</name>
    <dbReference type="NCBI Taxonomy" id="2072580"/>
    <lineage>
        <taxon>Eukaryota</taxon>
        <taxon>Metazoa</taxon>
        <taxon>Ecdysozoa</taxon>
        <taxon>Tardigrada</taxon>
        <taxon>Eutardigrada</taxon>
        <taxon>Parachela</taxon>
        <taxon>Hypsibioidea</taxon>
        <taxon>Hypsibiidae</taxon>
        <taxon>Hypsibius</taxon>
    </lineage>
</organism>
<proteinExistence type="predicted"/>
<dbReference type="InterPro" id="IPR000719">
    <property type="entry name" value="Prot_kinase_dom"/>
</dbReference>
<dbReference type="AlphaFoldDB" id="A0A1W0WA53"/>
<comment type="subcellular location">
    <subcellularLocation>
        <location evidence="1">Cytoplasm</location>
    </subcellularLocation>
</comment>
<feature type="domain" description="Protein kinase" evidence="4">
    <location>
        <begin position="190"/>
        <end position="501"/>
    </location>
</feature>
<dbReference type="Gene3D" id="1.10.510.10">
    <property type="entry name" value="Transferase(Phosphotransferase) domain 1"/>
    <property type="match status" value="1"/>
</dbReference>
<dbReference type="GO" id="GO:0005769">
    <property type="term" value="C:early endosome"/>
    <property type="evidence" value="ECO:0007669"/>
    <property type="project" value="TreeGrafter"/>
</dbReference>
<dbReference type="PROSITE" id="PS50011">
    <property type="entry name" value="PROTEIN_KINASE_DOM"/>
    <property type="match status" value="1"/>
</dbReference>
<evidence type="ECO:0000259" key="4">
    <source>
        <dbReference type="PROSITE" id="PS50011"/>
    </source>
</evidence>
<dbReference type="GO" id="GO:0005524">
    <property type="term" value="F:ATP binding"/>
    <property type="evidence" value="ECO:0007669"/>
    <property type="project" value="InterPro"/>
</dbReference>
<keyword evidence="5" id="KW-0808">Transferase</keyword>
<accession>A0A1W0WA53</accession>
<evidence type="ECO:0000256" key="2">
    <source>
        <dbReference type="ARBA" id="ARBA00022490"/>
    </source>
</evidence>
<evidence type="ECO:0000256" key="3">
    <source>
        <dbReference type="SAM" id="MobiDB-lite"/>
    </source>
</evidence>
<dbReference type="GO" id="GO:0006622">
    <property type="term" value="P:protein targeting to lysosome"/>
    <property type="evidence" value="ECO:0007669"/>
    <property type="project" value="TreeGrafter"/>
</dbReference>
<keyword evidence="6" id="KW-1185">Reference proteome</keyword>
<dbReference type="Gene3D" id="3.30.200.20">
    <property type="entry name" value="Phosphorylase Kinase, domain 1"/>
    <property type="match status" value="1"/>
</dbReference>